<dbReference type="Proteomes" id="UP001177023">
    <property type="component" value="Unassembled WGS sequence"/>
</dbReference>
<dbReference type="GO" id="GO:0016020">
    <property type="term" value="C:membrane"/>
    <property type="evidence" value="ECO:0007669"/>
    <property type="project" value="InterPro"/>
</dbReference>
<evidence type="ECO:0000313" key="2">
    <source>
        <dbReference type="EMBL" id="CAJ0579863.1"/>
    </source>
</evidence>
<evidence type="ECO:0000256" key="1">
    <source>
        <dbReference type="SAM" id="Phobius"/>
    </source>
</evidence>
<dbReference type="Pfam" id="PF07062">
    <property type="entry name" value="Clc-like"/>
    <property type="match status" value="1"/>
</dbReference>
<keyword evidence="3" id="KW-1185">Reference proteome</keyword>
<protein>
    <submittedName>
        <fullName evidence="2">Uncharacterized protein</fullName>
    </submittedName>
</protein>
<dbReference type="InterPro" id="IPR010761">
    <property type="entry name" value="Clc_prot-like"/>
</dbReference>
<dbReference type="EMBL" id="CATQJA010002657">
    <property type="protein sequence ID" value="CAJ0579863.1"/>
    <property type="molecule type" value="Genomic_DNA"/>
</dbReference>
<feature type="non-terminal residue" evidence="2">
    <location>
        <position position="230"/>
    </location>
</feature>
<name>A0AA36D4X9_9BILA</name>
<feature type="transmembrane region" description="Helical" evidence="1">
    <location>
        <begin position="21"/>
        <end position="45"/>
    </location>
</feature>
<feature type="transmembrane region" description="Helical" evidence="1">
    <location>
        <begin position="144"/>
        <end position="163"/>
    </location>
</feature>
<keyword evidence="1" id="KW-1133">Transmembrane helix</keyword>
<proteinExistence type="predicted"/>
<reference evidence="2" key="1">
    <citation type="submission" date="2023-06" db="EMBL/GenBank/DDBJ databases">
        <authorList>
            <person name="Delattre M."/>
        </authorList>
    </citation>
    <scope>NUCLEOTIDE SEQUENCE</scope>
    <source>
        <strain evidence="2">AF72</strain>
    </source>
</reference>
<comment type="caution">
    <text evidence="2">The sequence shown here is derived from an EMBL/GenBank/DDBJ whole genome shotgun (WGS) entry which is preliminary data.</text>
</comment>
<keyword evidence="1" id="KW-0812">Transmembrane</keyword>
<dbReference type="Gene3D" id="1.20.140.150">
    <property type="match status" value="1"/>
</dbReference>
<evidence type="ECO:0000313" key="3">
    <source>
        <dbReference type="Proteomes" id="UP001177023"/>
    </source>
</evidence>
<sequence>MSRSPGPSTSRRDMHCFACPLISISSAGALIAASIITACIFSVSFRYVQNDESRGTKFFGLFRFCYEPNSDYPYSGGMDLHAHEFGYACHLRRRAPKHVPVDYRQFYSDFELCTLILLALAVLSSFMAVGFAICTLYSPLCAAAHSLVVLIAAFSSTSAYIVYTYHNELKENQMESTNGQLYLYHYGWAYYYTAASAAILLVSFVLSLVSSALYLRHRSLEQEKRISLYL</sequence>
<feature type="transmembrane region" description="Helical" evidence="1">
    <location>
        <begin position="189"/>
        <end position="215"/>
    </location>
</feature>
<organism evidence="2 3">
    <name type="scientific">Mesorhabditis spiculigera</name>
    <dbReference type="NCBI Taxonomy" id="96644"/>
    <lineage>
        <taxon>Eukaryota</taxon>
        <taxon>Metazoa</taxon>
        <taxon>Ecdysozoa</taxon>
        <taxon>Nematoda</taxon>
        <taxon>Chromadorea</taxon>
        <taxon>Rhabditida</taxon>
        <taxon>Rhabditina</taxon>
        <taxon>Rhabditomorpha</taxon>
        <taxon>Rhabditoidea</taxon>
        <taxon>Rhabditidae</taxon>
        <taxon>Mesorhabditinae</taxon>
        <taxon>Mesorhabditis</taxon>
    </lineage>
</organism>
<dbReference type="AlphaFoldDB" id="A0AA36D4X9"/>
<accession>A0AA36D4X9</accession>
<keyword evidence="1" id="KW-0472">Membrane</keyword>
<feature type="transmembrane region" description="Helical" evidence="1">
    <location>
        <begin position="115"/>
        <end position="137"/>
    </location>
</feature>
<gene>
    <name evidence="2" type="ORF">MSPICULIGERA_LOCUS18067</name>
</gene>